<feature type="compositionally biased region" description="Basic and acidic residues" evidence="1">
    <location>
        <begin position="154"/>
        <end position="165"/>
    </location>
</feature>
<dbReference type="EMBL" id="CM008052">
    <property type="protein sequence ID" value="PVH35533.1"/>
    <property type="molecule type" value="Genomic_DNA"/>
</dbReference>
<feature type="region of interest" description="Disordered" evidence="1">
    <location>
        <begin position="59"/>
        <end position="81"/>
    </location>
</feature>
<name>A0A2T8ICX9_9POAL</name>
<protein>
    <submittedName>
        <fullName evidence="2">Uncharacterized protein</fullName>
    </submittedName>
</protein>
<gene>
    <name evidence="2" type="ORF">PAHAL_7G208900</name>
</gene>
<dbReference type="Gramene" id="PVH35533">
    <property type="protein sequence ID" value="PVH35533"/>
    <property type="gene ID" value="PAHAL_7G208900"/>
</dbReference>
<dbReference type="Proteomes" id="UP000243499">
    <property type="component" value="Chromosome 7"/>
</dbReference>
<organism evidence="2">
    <name type="scientific">Panicum hallii</name>
    <dbReference type="NCBI Taxonomy" id="206008"/>
    <lineage>
        <taxon>Eukaryota</taxon>
        <taxon>Viridiplantae</taxon>
        <taxon>Streptophyta</taxon>
        <taxon>Embryophyta</taxon>
        <taxon>Tracheophyta</taxon>
        <taxon>Spermatophyta</taxon>
        <taxon>Magnoliopsida</taxon>
        <taxon>Liliopsida</taxon>
        <taxon>Poales</taxon>
        <taxon>Poaceae</taxon>
        <taxon>PACMAD clade</taxon>
        <taxon>Panicoideae</taxon>
        <taxon>Panicodae</taxon>
        <taxon>Paniceae</taxon>
        <taxon>Panicinae</taxon>
        <taxon>Panicum</taxon>
        <taxon>Panicum sect. Panicum</taxon>
    </lineage>
</organism>
<feature type="compositionally biased region" description="Basic and acidic residues" evidence="1">
    <location>
        <begin position="182"/>
        <end position="201"/>
    </location>
</feature>
<evidence type="ECO:0000313" key="2">
    <source>
        <dbReference type="EMBL" id="PVH35533.1"/>
    </source>
</evidence>
<accession>A0A2T8ICX9</accession>
<sequence length="237" mass="25686">MSSRAVCPYWPSILIPLSPGATPPRASEFPGLAGEGKPSWPGQRCCRFLAVASLRSRLSSARSSRRRARHPQGANPNLKPQLDQLEERPACHATPGAPGLVRDLAHLPAINRHGRYALLLDPPPPDASRLAAKAHPGVRVFLAGHGPGRRGRGQGREGGRERRAGGMDGWRLPVRRGGRARTVTEESEHTAGRDGTDADVPLRPRAHCSFCHPLMPRARARLLLNAGRRRGPLPRPS</sequence>
<feature type="region of interest" description="Disordered" evidence="1">
    <location>
        <begin position="142"/>
        <end position="201"/>
    </location>
</feature>
<reference evidence="2" key="1">
    <citation type="submission" date="2018-04" db="EMBL/GenBank/DDBJ databases">
        <title>WGS assembly of Panicum hallii.</title>
        <authorList>
            <person name="Lovell J."/>
            <person name="Jenkins J."/>
            <person name="Lowry D."/>
            <person name="Mamidi S."/>
            <person name="Sreedasyam A."/>
            <person name="Weng X."/>
            <person name="Barry K."/>
            <person name="Bonette J."/>
            <person name="Campitelli B."/>
            <person name="Daum C."/>
            <person name="Gordon S."/>
            <person name="Gould B."/>
            <person name="Lipzen A."/>
            <person name="Macqueen A."/>
            <person name="Palacio-Mejia J."/>
            <person name="Plott C."/>
            <person name="Shakirov E."/>
            <person name="Shu S."/>
            <person name="Yoshinaga Y."/>
            <person name="Zane M."/>
            <person name="Rokhsar D."/>
            <person name="Grimwood J."/>
            <person name="Schmutz J."/>
            <person name="Juenger T."/>
        </authorList>
    </citation>
    <scope>NUCLEOTIDE SEQUENCE [LARGE SCALE GENOMIC DNA]</scope>
    <source>
        <strain evidence="2">FIL2</strain>
    </source>
</reference>
<dbReference type="AlphaFoldDB" id="A0A2T8ICX9"/>
<evidence type="ECO:0000256" key="1">
    <source>
        <dbReference type="SAM" id="MobiDB-lite"/>
    </source>
</evidence>
<proteinExistence type="predicted"/>